<dbReference type="HOGENOM" id="CLU_411203_0_0_1"/>
<dbReference type="GO" id="GO:0003700">
    <property type="term" value="F:DNA-binding transcription factor activity"/>
    <property type="evidence" value="ECO:0007669"/>
    <property type="project" value="InterPro"/>
</dbReference>
<name>T1FR12_HELRO</name>
<dbReference type="AlphaFoldDB" id="T1FR12"/>
<evidence type="ECO:0000259" key="3">
    <source>
        <dbReference type="PROSITE" id="PS00345"/>
    </source>
</evidence>
<reference evidence="4 6" key="2">
    <citation type="journal article" date="2013" name="Nature">
        <title>Insights into bilaterian evolution from three spiralian genomes.</title>
        <authorList>
            <person name="Simakov O."/>
            <person name="Marletaz F."/>
            <person name="Cho S.J."/>
            <person name="Edsinger-Gonzales E."/>
            <person name="Havlak P."/>
            <person name="Hellsten U."/>
            <person name="Kuo D.H."/>
            <person name="Larsson T."/>
            <person name="Lv J."/>
            <person name="Arendt D."/>
            <person name="Savage R."/>
            <person name="Osoegawa K."/>
            <person name="de Jong P."/>
            <person name="Grimwood J."/>
            <person name="Chapman J.A."/>
            <person name="Shapiro H."/>
            <person name="Aerts A."/>
            <person name="Otillar R.P."/>
            <person name="Terry A.Y."/>
            <person name="Boore J.L."/>
            <person name="Grigoriev I.V."/>
            <person name="Lindberg D.R."/>
            <person name="Seaver E.C."/>
            <person name="Weisblat D.A."/>
            <person name="Putnam N.H."/>
            <person name="Rokhsar D.S."/>
        </authorList>
    </citation>
    <scope>NUCLEOTIDE SEQUENCE</scope>
</reference>
<feature type="region of interest" description="Disordered" evidence="2">
    <location>
        <begin position="315"/>
        <end position="339"/>
    </location>
</feature>
<evidence type="ECO:0000313" key="6">
    <source>
        <dbReference type="Proteomes" id="UP000015101"/>
    </source>
</evidence>
<accession>T1FR12</accession>
<dbReference type="InterPro" id="IPR013761">
    <property type="entry name" value="SAM/pointed_sf"/>
</dbReference>
<sequence>MVLIADANLNNNFNKVEKNLMMMTALPFQPAPETSRDFDRASKDSVVQVGDSADVNCFEERDAESNLMDPASIDLCNYDLKFLDFDILNDFSSDVMDEAEMTIADLTTANDDNYPAENFDYSDFHPLPACGSSPFDETFSYDFSSQHNLAEPQPCHLQQQQQLHQQAHLQQQHFLKKYCDANAASYCSQYEMDESWHDWDIFNLPSSTSSIASSMTSSNTSSNTYINEVQHQQHSSSLSPSTTTTTANVLQRMRASPRQSPIYHLSNLLASTDVLCKTLAISKSACELAKKHLLANPHIWSCSDVKTWCTWMFNKSSSSSSPTSSSTSSPSSSFTNEKQCRIKSRKQRNIVSKDEADIKPEVTNDSYDVTNIDGATLCGMGCMEMKEVFGEEGEAIFVELELWKNAHYLSQDEQFCISPANKSLDFYNFNVVNSENVCVGENLYLPDLYDAKTSTTCSTGAIPTRETGNLNTKNEGRNSEETFYNEPLNMKLPPELKQQQHLSNNNDPILPQFSFFVNNNNSSSNLNSYNFLNGNYYGLPANFNNYVTSFVDIPRRPMSSLSSSPASSSHSDGYEALYGSQVDPAELNYKDRSGQPSRHGNQLWQFLKELLHQPHCYDNCIRWIDKQKGMQSAIKNIKQIDVHKCCVVGAIVECCIVCLVLAHMFAVP</sequence>
<dbReference type="EMBL" id="KB097571">
    <property type="protein sequence ID" value="ESN94474.1"/>
    <property type="molecule type" value="Genomic_DNA"/>
</dbReference>
<dbReference type="EMBL" id="AMQM01001631">
    <property type="status" value="NOT_ANNOTATED_CDS"/>
    <property type="molecule type" value="Genomic_DNA"/>
</dbReference>
<dbReference type="PROSITE" id="PS00345">
    <property type="entry name" value="ETS_DOMAIN_1"/>
    <property type="match status" value="1"/>
</dbReference>
<dbReference type="InterPro" id="IPR036388">
    <property type="entry name" value="WH-like_DNA-bd_sf"/>
</dbReference>
<evidence type="ECO:0000256" key="2">
    <source>
        <dbReference type="SAM" id="MobiDB-lite"/>
    </source>
</evidence>
<dbReference type="Proteomes" id="UP000015101">
    <property type="component" value="Unassembled WGS sequence"/>
</dbReference>
<dbReference type="RefSeq" id="XP_009027534.1">
    <property type="nucleotide sequence ID" value="XM_009029286.1"/>
</dbReference>
<dbReference type="Gene3D" id="1.10.150.50">
    <property type="entry name" value="Transcription Factor, Ets-1"/>
    <property type="match status" value="1"/>
</dbReference>
<feature type="region of interest" description="Disordered" evidence="2">
    <location>
        <begin position="460"/>
        <end position="479"/>
    </location>
</feature>
<keyword evidence="6" id="KW-1185">Reference proteome</keyword>
<dbReference type="GO" id="GO:0043565">
    <property type="term" value="F:sequence-specific DNA binding"/>
    <property type="evidence" value="ECO:0007669"/>
    <property type="project" value="InterPro"/>
</dbReference>
<feature type="compositionally biased region" description="Low complexity" evidence="2">
    <location>
        <begin position="316"/>
        <end position="333"/>
    </location>
</feature>
<gene>
    <name evidence="5" type="primary">20211259</name>
    <name evidence="4" type="ORF">HELRODRAFT_189408</name>
</gene>
<dbReference type="KEGG" id="hro:HELRODRAFT_189408"/>
<dbReference type="EnsemblMetazoa" id="HelroT189408">
    <property type="protein sequence ID" value="HelroP189408"/>
    <property type="gene ID" value="HelroG189408"/>
</dbReference>
<evidence type="ECO:0000313" key="4">
    <source>
        <dbReference type="EMBL" id="ESN94474.1"/>
    </source>
</evidence>
<dbReference type="InParanoid" id="T1FR12"/>
<organism evidence="5 6">
    <name type="scientific">Helobdella robusta</name>
    <name type="common">Californian leech</name>
    <dbReference type="NCBI Taxonomy" id="6412"/>
    <lineage>
        <taxon>Eukaryota</taxon>
        <taxon>Metazoa</taxon>
        <taxon>Spiralia</taxon>
        <taxon>Lophotrochozoa</taxon>
        <taxon>Annelida</taxon>
        <taxon>Clitellata</taxon>
        <taxon>Hirudinea</taxon>
        <taxon>Rhynchobdellida</taxon>
        <taxon>Glossiphoniidae</taxon>
        <taxon>Helobdella</taxon>
    </lineage>
</organism>
<evidence type="ECO:0000256" key="1">
    <source>
        <dbReference type="ARBA" id="ARBA00005562"/>
    </source>
</evidence>
<reference evidence="6" key="1">
    <citation type="submission" date="2012-12" db="EMBL/GenBank/DDBJ databases">
        <authorList>
            <person name="Hellsten U."/>
            <person name="Grimwood J."/>
            <person name="Chapman J.A."/>
            <person name="Shapiro H."/>
            <person name="Aerts A."/>
            <person name="Otillar R.P."/>
            <person name="Terry A.Y."/>
            <person name="Boore J.L."/>
            <person name="Simakov O."/>
            <person name="Marletaz F."/>
            <person name="Cho S.-J."/>
            <person name="Edsinger-Gonzales E."/>
            <person name="Havlak P."/>
            <person name="Kuo D.-H."/>
            <person name="Larsson T."/>
            <person name="Lv J."/>
            <person name="Arendt D."/>
            <person name="Savage R."/>
            <person name="Osoegawa K."/>
            <person name="de Jong P."/>
            <person name="Lindberg D.R."/>
            <person name="Seaver E.C."/>
            <person name="Weisblat D.A."/>
            <person name="Putnam N.H."/>
            <person name="Grigoriev I.V."/>
            <person name="Rokhsar D.S."/>
        </authorList>
    </citation>
    <scope>NUCLEOTIDE SEQUENCE</scope>
</reference>
<dbReference type="CTD" id="20211259"/>
<feature type="compositionally biased region" description="Polar residues" evidence="2">
    <location>
        <begin position="460"/>
        <end position="473"/>
    </location>
</feature>
<proteinExistence type="inferred from homology"/>
<comment type="similarity">
    <text evidence="1">Belongs to the ETS family.</text>
</comment>
<reference evidence="5" key="3">
    <citation type="submission" date="2015-06" db="UniProtKB">
        <authorList>
            <consortium name="EnsemblMetazoa"/>
        </authorList>
    </citation>
    <scope>IDENTIFICATION</scope>
</reference>
<dbReference type="InterPro" id="IPR000418">
    <property type="entry name" value="Ets_dom"/>
</dbReference>
<dbReference type="GeneID" id="20211259"/>
<protein>
    <recommendedName>
        <fullName evidence="3">ETS domain-containing protein</fullName>
    </recommendedName>
</protein>
<dbReference type="Gene3D" id="1.10.10.10">
    <property type="entry name" value="Winged helix-like DNA-binding domain superfamily/Winged helix DNA-binding domain"/>
    <property type="match status" value="1"/>
</dbReference>
<feature type="domain" description="ETS" evidence="3">
    <location>
        <begin position="603"/>
        <end position="611"/>
    </location>
</feature>
<dbReference type="EMBL" id="AMQM01001630">
    <property type="status" value="NOT_ANNOTATED_CDS"/>
    <property type="molecule type" value="Genomic_DNA"/>
</dbReference>
<evidence type="ECO:0000313" key="5">
    <source>
        <dbReference type="EnsemblMetazoa" id="HelroP189408"/>
    </source>
</evidence>